<evidence type="ECO:0000256" key="1">
    <source>
        <dbReference type="SAM" id="Phobius"/>
    </source>
</evidence>
<keyword evidence="1" id="KW-0812">Transmembrane</keyword>
<feature type="transmembrane region" description="Helical" evidence="1">
    <location>
        <begin position="12"/>
        <end position="32"/>
    </location>
</feature>
<keyword evidence="1" id="KW-0472">Membrane</keyword>
<evidence type="ECO:0000313" key="2">
    <source>
        <dbReference type="EMBL" id="CAE4592421.1"/>
    </source>
</evidence>
<proteinExistence type="predicted"/>
<feature type="transmembrane region" description="Helical" evidence="1">
    <location>
        <begin position="161"/>
        <end position="182"/>
    </location>
</feature>
<dbReference type="AlphaFoldDB" id="A0A7S4QUI9"/>
<reference evidence="2" key="1">
    <citation type="submission" date="2021-01" db="EMBL/GenBank/DDBJ databases">
        <authorList>
            <person name="Corre E."/>
            <person name="Pelletier E."/>
            <person name="Niang G."/>
            <person name="Scheremetjew M."/>
            <person name="Finn R."/>
            <person name="Kale V."/>
            <person name="Holt S."/>
            <person name="Cochrane G."/>
            <person name="Meng A."/>
            <person name="Brown T."/>
            <person name="Cohen L."/>
        </authorList>
    </citation>
    <scope>NUCLEOTIDE SEQUENCE</scope>
    <source>
        <strain evidence="2">GSO104</strain>
    </source>
</reference>
<organism evidence="2">
    <name type="scientific">Ditylum brightwellii</name>
    <dbReference type="NCBI Taxonomy" id="49249"/>
    <lineage>
        <taxon>Eukaryota</taxon>
        <taxon>Sar</taxon>
        <taxon>Stramenopiles</taxon>
        <taxon>Ochrophyta</taxon>
        <taxon>Bacillariophyta</taxon>
        <taxon>Mediophyceae</taxon>
        <taxon>Lithodesmiophycidae</taxon>
        <taxon>Lithodesmiales</taxon>
        <taxon>Lithodesmiaceae</taxon>
        <taxon>Ditylum</taxon>
    </lineage>
</organism>
<gene>
    <name evidence="2" type="ORF">DBRI00130_LOCUS7168</name>
</gene>
<protein>
    <submittedName>
        <fullName evidence="2">Uncharacterized protein</fullName>
    </submittedName>
</protein>
<name>A0A7S4QUI9_9STRA</name>
<keyword evidence="1" id="KW-1133">Transmembrane helix</keyword>
<sequence length="183" mass="21148">MKICKHQHRRGLLCVISLLLIAVTIAVLKIMMDLPGRIDALLLASRKCIIVSENETRKQDAASSFMVANATTSFVGNNEKYYHVDDNDDFIDDVIWNVFFEGSNDGSDKEEDFDRNHDTNQWSELHPACRSYRKLRARVRYAHFFLFSSVVFNVDNMMTSFFQLIMRLGYCTIISLLNFNLFG</sequence>
<accession>A0A7S4QUI9</accession>
<dbReference type="EMBL" id="HBNS01008865">
    <property type="protein sequence ID" value="CAE4592421.1"/>
    <property type="molecule type" value="Transcribed_RNA"/>
</dbReference>